<reference evidence="6" key="1">
    <citation type="submission" date="2025-08" db="UniProtKB">
        <authorList>
            <consortium name="RefSeq"/>
        </authorList>
    </citation>
    <scope>IDENTIFICATION</scope>
</reference>
<dbReference type="Proteomes" id="UP001652580">
    <property type="component" value="Chromosome 18"/>
</dbReference>
<feature type="domain" description="A-kinase anchor 110kDa C-terminal" evidence="4">
    <location>
        <begin position="247"/>
        <end position="338"/>
    </location>
</feature>
<evidence type="ECO:0000259" key="4">
    <source>
        <dbReference type="Pfam" id="PF05716"/>
    </source>
</evidence>
<dbReference type="InterPro" id="IPR008382">
    <property type="entry name" value="SPHK1-interactor_AKAP_110"/>
</dbReference>
<dbReference type="InterPro" id="IPR018292">
    <property type="entry name" value="AKAP_110_C"/>
</dbReference>
<feature type="region of interest" description="Disordered" evidence="3">
    <location>
        <begin position="145"/>
        <end position="244"/>
    </location>
</feature>
<keyword evidence="2" id="KW-0597">Phosphoprotein</keyword>
<feature type="compositionally biased region" description="Polar residues" evidence="3">
    <location>
        <begin position="151"/>
        <end position="178"/>
    </location>
</feature>
<comment type="similarity">
    <text evidence="1">Belongs to the AKAP110 family.</text>
</comment>
<proteinExistence type="inferred from homology"/>
<keyword evidence="5" id="KW-1185">Reference proteome</keyword>
<accession>A0ABM3SGJ8</accession>
<evidence type="ECO:0000256" key="2">
    <source>
        <dbReference type="ARBA" id="ARBA00022553"/>
    </source>
</evidence>
<dbReference type="Pfam" id="PF05716">
    <property type="entry name" value="AKAP_110"/>
    <property type="match status" value="1"/>
</dbReference>
<organism evidence="5 6">
    <name type="scientific">Balaenoptera acutorostrata</name>
    <name type="common">Common minke whale</name>
    <name type="synonym">Balaena rostrata</name>
    <dbReference type="NCBI Taxonomy" id="9767"/>
    <lineage>
        <taxon>Eukaryota</taxon>
        <taxon>Metazoa</taxon>
        <taxon>Chordata</taxon>
        <taxon>Craniata</taxon>
        <taxon>Vertebrata</taxon>
        <taxon>Euteleostomi</taxon>
        <taxon>Mammalia</taxon>
        <taxon>Eutheria</taxon>
        <taxon>Laurasiatheria</taxon>
        <taxon>Artiodactyla</taxon>
        <taxon>Whippomorpha</taxon>
        <taxon>Cetacea</taxon>
        <taxon>Mysticeti</taxon>
        <taxon>Balaenopteridae</taxon>
        <taxon>Balaenoptera</taxon>
    </lineage>
</organism>
<protein>
    <submittedName>
        <fullName evidence="6">A-kinase anchor protein 11</fullName>
    </submittedName>
</protein>
<dbReference type="PANTHER" id="PTHR10226">
    <property type="entry name" value="A KINASE ANCHOR PROTEIN"/>
    <property type="match status" value="1"/>
</dbReference>
<name>A0ABM3SGJ8_BALAC</name>
<feature type="compositionally biased region" description="Acidic residues" evidence="3">
    <location>
        <begin position="225"/>
        <end position="242"/>
    </location>
</feature>
<feature type="compositionally biased region" description="Low complexity" evidence="3">
    <location>
        <begin position="195"/>
        <end position="210"/>
    </location>
</feature>
<evidence type="ECO:0000256" key="3">
    <source>
        <dbReference type="SAM" id="MobiDB-lite"/>
    </source>
</evidence>
<sequence length="339" mass="37660">MSETTKAADRVTYAEKLSPLVSQACRYCDRKELHDCTGNSCPRFPRPDSLASSKPVSNSKFSNIYQKSRIFHLDVPQIHIDLDKKTVLAEKIVAEAIEKAERELSSTSLAADSGIGQDGVIFAESLTTEIMTSAMRNVGQAVSSPKEIEDFQSTESFGSQQMNLSIGDDSTGSWSNLSFEDEHQDESSSFHHLSESNGNSSSWSSLGLEGDLYEDNLSFPTSDSDGPDDKDEEHEDDVEGSEQDGNTLLIANVDMEPCTVDPQLRIILQWLVASEAEVAELYFHDSAKKEFIQLSKRLQEKGWKVGDLLQAVLKYCEAMEKTSSEERSESLFDWLLENA</sequence>
<dbReference type="GeneID" id="130705610"/>
<gene>
    <name evidence="6" type="primary">AKAP11</name>
</gene>
<feature type="compositionally biased region" description="Basic and acidic residues" evidence="3">
    <location>
        <begin position="185"/>
        <end position="194"/>
    </location>
</feature>
<dbReference type="PANTHER" id="PTHR10226:SF3">
    <property type="entry name" value="A-KINASE ANCHOR PROTEIN 11"/>
    <property type="match status" value="1"/>
</dbReference>
<evidence type="ECO:0000313" key="6">
    <source>
        <dbReference type="RefSeq" id="XP_057388959.1"/>
    </source>
</evidence>
<evidence type="ECO:0000313" key="5">
    <source>
        <dbReference type="Proteomes" id="UP001652580"/>
    </source>
</evidence>
<evidence type="ECO:0000256" key="1">
    <source>
        <dbReference type="ARBA" id="ARBA00005764"/>
    </source>
</evidence>
<dbReference type="RefSeq" id="XP_057388959.1">
    <property type="nucleotide sequence ID" value="XM_057532976.1"/>
</dbReference>